<feature type="transmembrane region" description="Helical" evidence="2">
    <location>
        <begin position="409"/>
        <end position="431"/>
    </location>
</feature>
<feature type="chain" id="PRO_5035259829" evidence="3">
    <location>
        <begin position="21"/>
        <end position="470"/>
    </location>
</feature>
<dbReference type="Proteomes" id="UP000601768">
    <property type="component" value="Unassembled WGS sequence"/>
</dbReference>
<accession>A0A8J6IXU5</accession>
<keyword evidence="2" id="KW-0472">Membrane</keyword>
<sequence length="470" mass="52494">MHKLRLWLLCICAVCSSAMAQQSDRSRPVSPVAPDKTPLTMLGDDYQNSVPLLQNRFRIDYKVDEISMIFFRQYGSAPVVLVKPDGSKLFQSRVTDDVAEWVYGPNYDAIKIKNPMPGPWQAMGQILPSSRLMVMSDVKLHVPPLPDVMFSGEIMKQTGKLTNGGKPILDKEFGDAVNLKIRFVSTNNPNYDNFGADDVEIATFKDDGKGMDEYPLDGVFTGQYDLTAGDGEWLPVFVVDTPLVKREQIGKPLIVHNNPVHLSVDVSDGERAYHELTIDADREYIDMSSLLIDGKIKFPNGDMQNFSITNPSPNARIYHITHYEYGLFRVKITAYGNTKSGRNFILDVPEFTFLVEQPQLKQADVPPLMDENGQPIATADSMPVSEETQNDENMYPAMPEQPEQEGVSIGLIIGVNLVLLIVGVGALLFIFKIKVPLPKVSLPKLKKKEKVEKAEGDDKTDKKEKKATKK</sequence>
<reference evidence="4" key="1">
    <citation type="journal article" date="2018" name="Int. J. Syst. Evol. Microbiol.">
        <title>Neptunicella marina gen. nov., sp. nov., isolated from surface seawater.</title>
        <authorList>
            <person name="Liu X."/>
            <person name="Lai Q."/>
            <person name="Du Y."/>
            <person name="Zhang X."/>
            <person name="Liu Z."/>
            <person name="Sun F."/>
            <person name="Shao Z."/>
        </authorList>
    </citation>
    <scope>NUCLEOTIDE SEQUENCE</scope>
    <source>
        <strain evidence="4">S27-2</strain>
    </source>
</reference>
<keyword evidence="5" id="KW-1185">Reference proteome</keyword>
<dbReference type="InterPro" id="IPR020010">
    <property type="entry name" value="CHP03503"/>
</dbReference>
<evidence type="ECO:0000256" key="3">
    <source>
        <dbReference type="SAM" id="SignalP"/>
    </source>
</evidence>
<evidence type="ECO:0000256" key="2">
    <source>
        <dbReference type="SAM" id="Phobius"/>
    </source>
</evidence>
<dbReference type="EMBL" id="JACNEP010000016">
    <property type="protein sequence ID" value="MBC3767337.1"/>
    <property type="molecule type" value="Genomic_DNA"/>
</dbReference>
<comment type="caution">
    <text evidence="4">The sequence shown here is derived from an EMBL/GenBank/DDBJ whole genome shotgun (WGS) entry which is preliminary data.</text>
</comment>
<dbReference type="AlphaFoldDB" id="A0A8J6IXU5"/>
<evidence type="ECO:0000256" key="1">
    <source>
        <dbReference type="SAM" id="MobiDB-lite"/>
    </source>
</evidence>
<protein>
    <submittedName>
        <fullName evidence="4">TIGR03503 family protein</fullName>
    </submittedName>
</protein>
<keyword evidence="3" id="KW-0732">Signal</keyword>
<evidence type="ECO:0000313" key="5">
    <source>
        <dbReference type="Proteomes" id="UP000601768"/>
    </source>
</evidence>
<reference evidence="4" key="2">
    <citation type="submission" date="2020-08" db="EMBL/GenBank/DDBJ databases">
        <authorList>
            <person name="Lai Q."/>
        </authorList>
    </citation>
    <scope>NUCLEOTIDE SEQUENCE</scope>
    <source>
        <strain evidence="4">S27-2</strain>
    </source>
</reference>
<feature type="compositionally biased region" description="Basic and acidic residues" evidence="1">
    <location>
        <begin position="449"/>
        <end position="464"/>
    </location>
</feature>
<feature type="region of interest" description="Disordered" evidence="1">
    <location>
        <begin position="446"/>
        <end position="470"/>
    </location>
</feature>
<evidence type="ECO:0000313" key="4">
    <source>
        <dbReference type="EMBL" id="MBC3767337.1"/>
    </source>
</evidence>
<feature type="signal peptide" evidence="3">
    <location>
        <begin position="1"/>
        <end position="20"/>
    </location>
</feature>
<keyword evidence="2" id="KW-1133">Transmembrane helix</keyword>
<dbReference type="NCBIfam" id="TIGR03503">
    <property type="entry name" value="TIGR03503 family protein"/>
    <property type="match status" value="1"/>
</dbReference>
<keyword evidence="2" id="KW-0812">Transmembrane</keyword>
<organism evidence="4 5">
    <name type="scientific">Neptunicella marina</name>
    <dbReference type="NCBI Taxonomy" id="2125989"/>
    <lineage>
        <taxon>Bacteria</taxon>
        <taxon>Pseudomonadati</taxon>
        <taxon>Pseudomonadota</taxon>
        <taxon>Gammaproteobacteria</taxon>
        <taxon>Alteromonadales</taxon>
        <taxon>Alteromonadaceae</taxon>
        <taxon>Neptunicella</taxon>
    </lineage>
</organism>
<proteinExistence type="predicted"/>
<name>A0A8J6IXU5_9ALTE</name>
<gene>
    <name evidence="4" type="ORF">H8B19_15765</name>
</gene>